<evidence type="ECO:0000313" key="2">
    <source>
        <dbReference type="Proteomes" id="UP000028933"/>
    </source>
</evidence>
<evidence type="ECO:0000313" key="1">
    <source>
        <dbReference type="EMBL" id="AIL45371.1"/>
    </source>
</evidence>
<dbReference type="RefSeq" id="WP_024566458.1">
    <property type="nucleotide sequence ID" value="NZ_CP007547.1"/>
</dbReference>
<accession>A0A077ECV9</accession>
<reference evidence="1" key="2">
    <citation type="journal article" date="2015" name="Genome Biol. Evol.">
        <title>Complete Genome Sequence and Transcriptomic Analysis of the Novel Pathogen Elizabethkingia anophelis in Response to Oxidative Stress.</title>
        <authorList>
            <person name="Li Y."/>
            <person name="Liu Y."/>
            <person name="Chew S.C."/>
            <person name="Tay M."/>
            <person name="Salido M.M."/>
            <person name="Teo J."/>
            <person name="Lauro F.M."/>
            <person name="Givskov M."/>
            <person name="Yang L."/>
        </authorList>
    </citation>
    <scope>NUCLEOTIDE SEQUENCE</scope>
    <source>
        <strain evidence="1">NUHP1</strain>
    </source>
</reference>
<dbReference type="HOGENOM" id="CLU_2259344_0_0_10"/>
<proteinExistence type="predicted"/>
<dbReference type="Proteomes" id="UP000028933">
    <property type="component" value="Chromosome"/>
</dbReference>
<gene>
    <name evidence="1" type="ORF">BD94_1596</name>
</gene>
<organism evidence="1 2">
    <name type="scientific">Elizabethkingia anophelis NUHP1</name>
    <dbReference type="NCBI Taxonomy" id="1338011"/>
    <lineage>
        <taxon>Bacteria</taxon>
        <taxon>Pseudomonadati</taxon>
        <taxon>Bacteroidota</taxon>
        <taxon>Flavobacteriia</taxon>
        <taxon>Flavobacteriales</taxon>
        <taxon>Weeksellaceae</taxon>
        <taxon>Elizabethkingia</taxon>
    </lineage>
</organism>
<protein>
    <submittedName>
        <fullName evidence="1">Uncharacterized protein</fullName>
    </submittedName>
</protein>
<reference evidence="1" key="1">
    <citation type="journal article" date="2013" name="Lancet">
        <title>First case of E anophelis outbreak in an intensive-care unit.</title>
        <authorList>
            <person name="Teo J."/>
            <person name="Tan S.Y."/>
            <person name="Tay M."/>
            <person name="Ding Y."/>
            <person name="Kjelleberg S."/>
            <person name="Givskov M."/>
            <person name="Lin R.T."/>
            <person name="Yang L."/>
        </authorList>
    </citation>
    <scope>NUCLEOTIDE SEQUENCE [LARGE SCALE GENOMIC DNA]</scope>
    <source>
        <strain evidence="1">NUHP1</strain>
    </source>
</reference>
<name>A0A077ECV9_9FLAO</name>
<sequence>MKINQFFKTNALAIAAIIFAGTTMSFKLAEKKAAPVTYFYNSSLTSAGAFADPSHWQATDLPGCETEGERPCKIIVPDGSSINAVLSGKTNAQVLSISMDRRP</sequence>
<dbReference type="KEGG" id="eao:BD94_1596"/>
<dbReference type="AlphaFoldDB" id="A0A077ECV9"/>
<dbReference type="EMBL" id="CP007547">
    <property type="protein sequence ID" value="AIL45371.1"/>
    <property type="molecule type" value="Genomic_DNA"/>
</dbReference>
<dbReference type="eggNOG" id="ENOG50348HB">
    <property type="taxonomic scope" value="Bacteria"/>
</dbReference>